<dbReference type="EMBL" id="JAGGLJ010000006">
    <property type="protein sequence ID" value="MBP2025248.1"/>
    <property type="molecule type" value="Genomic_DNA"/>
</dbReference>
<comment type="caution">
    <text evidence="3">The sequence shown here is derived from an EMBL/GenBank/DDBJ whole genome shotgun (WGS) entry which is preliminary data.</text>
</comment>
<accession>A0ABS4KBU8</accession>
<dbReference type="Gene3D" id="3.30.460.10">
    <property type="entry name" value="Beta Polymerase, domain 2"/>
    <property type="match status" value="1"/>
</dbReference>
<sequence length="445" mass="52840">MRLELFNFVEETLQLLESYDDILNEIGDKIQRTLKEQFSNDESFLNIVYRVKSEKSLREKMIKNNFYIKYEEPEHVFGNLSDLIGVRIECRFIKDEEHIYNKIVEFFNVKNEDGYYTCEAYPSMKLKLSDKQPQVQKNGFEIYKIDGVYNYGKNSFNFELQIKSMVNVFWGEIDHKILYKNYNYMITEGFFKDIMNSIKDNLSMIDRQLMILYDHVSSLDASAVVSAKVQLKVLLSKIIHDVFSNKVKEELGFVFNFKNTTDIIVDYLYMKSVKEKEISYGENFVDLINSVNNISECDLNLEEYLEFDREPKYCDEFTRSVGKSILEVINKDFAWNLFFKIIFQIEGGSKSESFEEFLYFLRYKYSLVFFDISEEHKYTTEEIVWLEEEVLGMIADNFSKNCSIDYILGHSLRRLKSDFEEVFASTNKHLEIEDVAEKMNEKLKE</sequence>
<keyword evidence="4" id="KW-1185">Reference proteome</keyword>
<gene>
    <name evidence="3" type="ORF">J2Z71_000778</name>
</gene>
<comment type="pathway">
    <text evidence="1">Purine metabolism; ppGpp biosynthesis; ppGpp from GTP: step 1/2.</text>
</comment>
<dbReference type="Pfam" id="PF04607">
    <property type="entry name" value="RelA_SpoT"/>
    <property type="match status" value="1"/>
</dbReference>
<dbReference type="InterPro" id="IPR007685">
    <property type="entry name" value="RelA_SpoT"/>
</dbReference>
<dbReference type="Proteomes" id="UP001519306">
    <property type="component" value="Unassembled WGS sequence"/>
</dbReference>
<dbReference type="RefSeq" id="WP_210060546.1">
    <property type="nucleotide sequence ID" value="NZ_JAGGLJ010000006.1"/>
</dbReference>
<evidence type="ECO:0000259" key="2">
    <source>
        <dbReference type="SMART" id="SM00954"/>
    </source>
</evidence>
<name>A0ABS4KBU8_9FIRM</name>
<dbReference type="PANTHER" id="PTHR41773:SF1">
    <property type="entry name" value="RELA_SPOT DOMAIN-CONTAINING PROTEIN"/>
    <property type="match status" value="1"/>
</dbReference>
<dbReference type="SMART" id="SM00954">
    <property type="entry name" value="RelA_SpoT"/>
    <property type="match status" value="1"/>
</dbReference>
<dbReference type="CDD" id="cd05399">
    <property type="entry name" value="NT_Rel-Spo_like"/>
    <property type="match status" value="1"/>
</dbReference>
<dbReference type="InterPro" id="IPR043519">
    <property type="entry name" value="NT_sf"/>
</dbReference>
<dbReference type="SUPFAM" id="SSF81301">
    <property type="entry name" value="Nucleotidyltransferase"/>
    <property type="match status" value="1"/>
</dbReference>
<organism evidence="3 4">
    <name type="scientific">Peptoniphilus stercorisuis</name>
    <dbReference type="NCBI Taxonomy" id="1436965"/>
    <lineage>
        <taxon>Bacteria</taxon>
        <taxon>Bacillati</taxon>
        <taxon>Bacillota</taxon>
        <taxon>Tissierellia</taxon>
        <taxon>Tissierellales</taxon>
        <taxon>Peptoniphilaceae</taxon>
        <taxon>Peptoniphilus</taxon>
    </lineage>
</organism>
<evidence type="ECO:0000313" key="3">
    <source>
        <dbReference type="EMBL" id="MBP2025248.1"/>
    </source>
</evidence>
<evidence type="ECO:0000256" key="1">
    <source>
        <dbReference type="ARBA" id="ARBA00004976"/>
    </source>
</evidence>
<reference evidence="3 4" key="1">
    <citation type="submission" date="2021-03" db="EMBL/GenBank/DDBJ databases">
        <title>Genomic Encyclopedia of Type Strains, Phase IV (KMG-IV): sequencing the most valuable type-strain genomes for metagenomic binning, comparative biology and taxonomic classification.</title>
        <authorList>
            <person name="Goeker M."/>
        </authorList>
    </citation>
    <scope>NUCLEOTIDE SEQUENCE [LARGE SCALE GENOMIC DNA]</scope>
    <source>
        <strain evidence="3 4">DSM 27563</strain>
    </source>
</reference>
<feature type="domain" description="RelA/SpoT" evidence="2">
    <location>
        <begin position="49"/>
        <end position="185"/>
    </location>
</feature>
<proteinExistence type="predicted"/>
<protein>
    <submittedName>
        <fullName evidence="3">PpGpp synthetase/RelA/SpoT-type nucleotidyltransferase</fullName>
    </submittedName>
</protein>
<evidence type="ECO:0000313" key="4">
    <source>
        <dbReference type="Proteomes" id="UP001519306"/>
    </source>
</evidence>
<dbReference type="PANTHER" id="PTHR41773">
    <property type="entry name" value="GTP PYROPHOSPHATASE-RELATED"/>
    <property type="match status" value="1"/>
</dbReference>